<reference evidence="1" key="1">
    <citation type="submission" date="2019-08" db="EMBL/GenBank/DDBJ databases">
        <authorList>
            <person name="Kucharzyk K."/>
            <person name="Murdoch R.W."/>
            <person name="Higgins S."/>
            <person name="Loffler F."/>
        </authorList>
    </citation>
    <scope>NUCLEOTIDE SEQUENCE</scope>
</reference>
<dbReference type="AlphaFoldDB" id="A0A644WAR7"/>
<accession>A0A644WAR7</accession>
<proteinExistence type="predicted"/>
<name>A0A644WAR7_9ZZZZ</name>
<organism evidence="1">
    <name type="scientific">bioreactor metagenome</name>
    <dbReference type="NCBI Taxonomy" id="1076179"/>
    <lineage>
        <taxon>unclassified sequences</taxon>
        <taxon>metagenomes</taxon>
        <taxon>ecological metagenomes</taxon>
    </lineage>
</organism>
<dbReference type="EMBL" id="VSSQ01000739">
    <property type="protein sequence ID" value="MPM00571.1"/>
    <property type="molecule type" value="Genomic_DNA"/>
</dbReference>
<sequence>MNITPKDKIGYISRSRDKDGKEHFRFIESKIKKVVVGKTKTSVYSDHFYTLDADEIISNTEIISKGNLMLVTEPFITTDEYSEHCRKVVEYWNEHGAKGLLDKEDDDCG</sequence>
<comment type="caution">
    <text evidence="1">The sequence shown here is derived from an EMBL/GenBank/DDBJ whole genome shotgun (WGS) entry which is preliminary data.</text>
</comment>
<protein>
    <submittedName>
        <fullName evidence="1">Uncharacterized protein</fullName>
    </submittedName>
</protein>
<evidence type="ECO:0000313" key="1">
    <source>
        <dbReference type="EMBL" id="MPM00571.1"/>
    </source>
</evidence>
<gene>
    <name evidence="1" type="ORF">SDC9_46798</name>
</gene>